<dbReference type="EMBL" id="CAJHJT010000001">
    <property type="protein sequence ID" value="CAD6992670.1"/>
    <property type="molecule type" value="Genomic_DNA"/>
</dbReference>
<organism evidence="1 2">
    <name type="scientific">Ceratitis capitata</name>
    <name type="common">Mediterranean fruit fly</name>
    <name type="synonym">Tephritis capitata</name>
    <dbReference type="NCBI Taxonomy" id="7213"/>
    <lineage>
        <taxon>Eukaryota</taxon>
        <taxon>Metazoa</taxon>
        <taxon>Ecdysozoa</taxon>
        <taxon>Arthropoda</taxon>
        <taxon>Hexapoda</taxon>
        <taxon>Insecta</taxon>
        <taxon>Pterygota</taxon>
        <taxon>Neoptera</taxon>
        <taxon>Endopterygota</taxon>
        <taxon>Diptera</taxon>
        <taxon>Brachycera</taxon>
        <taxon>Muscomorpha</taxon>
        <taxon>Tephritoidea</taxon>
        <taxon>Tephritidae</taxon>
        <taxon>Ceratitis</taxon>
        <taxon>Ceratitis</taxon>
    </lineage>
</organism>
<sequence>MADSYLNHDIINAPNILIDQIQRLHRLIVAVTLSIFNSSVRLECMSPGQVNFGELSGFYAAIKVGQSAKRKGTNEMVCGIEKSVVNLSSFFTLLVLKLAQRMGLRELVYNRVCLNFPLGQLCKIHQEEVKGEKTPTRILSTNYVYVIPIKEINLNKISSYEKLQVAVAPQFVARQPSCSQVFIYNNNWAVQLQDNNLLIMKLMFSQRLSVSLIRLYSEKQSAAGPIMSFDACNGIAYVRTYLRHFGLSYLCVACSTRGSPEYSLTLSAEELIYVLLYSIIWAELGE</sequence>
<dbReference type="AlphaFoldDB" id="A0A811U2R1"/>
<evidence type="ECO:0000313" key="2">
    <source>
        <dbReference type="Proteomes" id="UP000606786"/>
    </source>
</evidence>
<proteinExistence type="predicted"/>
<comment type="caution">
    <text evidence="1">The sequence shown here is derived from an EMBL/GenBank/DDBJ whole genome shotgun (WGS) entry which is preliminary data.</text>
</comment>
<dbReference type="Proteomes" id="UP000606786">
    <property type="component" value="Unassembled WGS sequence"/>
</dbReference>
<protein>
    <submittedName>
        <fullName evidence="1">(Mediterranean fruit fly) hypothetical protein</fullName>
    </submittedName>
</protein>
<keyword evidence="2" id="KW-1185">Reference proteome</keyword>
<evidence type="ECO:0000313" key="1">
    <source>
        <dbReference type="EMBL" id="CAD6992670.1"/>
    </source>
</evidence>
<gene>
    <name evidence="1" type="ORF">CCAP1982_LOCUS1515</name>
</gene>
<reference evidence="1" key="1">
    <citation type="submission" date="2020-11" db="EMBL/GenBank/DDBJ databases">
        <authorList>
            <person name="Whitehead M."/>
        </authorList>
    </citation>
    <scope>NUCLEOTIDE SEQUENCE</scope>
    <source>
        <strain evidence="1">EGII</strain>
    </source>
</reference>
<name>A0A811U2R1_CERCA</name>
<accession>A0A811U2R1</accession>